<reference evidence="1" key="1">
    <citation type="submission" date="2020-04" db="EMBL/GenBank/DDBJ databases">
        <authorList>
            <person name="Alioto T."/>
            <person name="Alioto T."/>
            <person name="Gomez Garrido J."/>
        </authorList>
    </citation>
    <scope>NUCLEOTIDE SEQUENCE</scope>
    <source>
        <strain evidence="1">A484AB</strain>
    </source>
</reference>
<dbReference type="InterPro" id="IPR043502">
    <property type="entry name" value="DNA/RNA_pol_sf"/>
</dbReference>
<dbReference type="Proteomes" id="UP001152795">
    <property type="component" value="Unassembled WGS sequence"/>
</dbReference>
<accession>A0A6S7FYQ8</accession>
<dbReference type="AlphaFoldDB" id="A0A6S7FYQ8"/>
<dbReference type="CDD" id="cd01650">
    <property type="entry name" value="RT_nLTR_like"/>
    <property type="match status" value="1"/>
</dbReference>
<name>A0A6S7FYQ8_PARCT</name>
<dbReference type="SUPFAM" id="SSF56672">
    <property type="entry name" value="DNA/RNA polymerases"/>
    <property type="match status" value="1"/>
</dbReference>
<comment type="caution">
    <text evidence="1">The sequence shown here is derived from an EMBL/GenBank/DDBJ whole genome shotgun (WGS) entry which is preliminary data.</text>
</comment>
<dbReference type="PROSITE" id="PS50878">
    <property type="entry name" value="RT_POL"/>
    <property type="match status" value="1"/>
</dbReference>
<dbReference type="InterPro" id="IPR000477">
    <property type="entry name" value="RT_dom"/>
</dbReference>
<dbReference type="Pfam" id="PF00078">
    <property type="entry name" value="RVT_1"/>
    <property type="match status" value="1"/>
</dbReference>
<evidence type="ECO:0000313" key="2">
    <source>
        <dbReference type="Proteomes" id="UP001152795"/>
    </source>
</evidence>
<gene>
    <name evidence="1" type="ORF">PACLA_8A026629</name>
</gene>
<protein>
    <submittedName>
        <fullName evidence="1">Uncharacterized protein</fullName>
    </submittedName>
</protein>
<dbReference type="PANTHER" id="PTHR33332">
    <property type="entry name" value="REVERSE TRANSCRIPTASE DOMAIN-CONTAINING PROTEIN"/>
    <property type="match status" value="1"/>
</dbReference>
<sequence length="622" mass="72161">MHDMVACIRKINHQRYNPRMIKCRDYKNYDHNELCADMINIDWQPLYEILDVNKALDYLNNILGETFSKHAPLIEKRVKGRKCEWLTSELKRLLSERDKLLRKARRTKDPADWRAYKTSRNKCTNEVRHAKAKYHRNLLNEKSGEPKSSRTALRIYFQTSHPSQCCHLCHGMILKYIKPPSVKTDKRFLFKCVSKAQIEQDLRSLQRTKATGIDELPPGMLKDCAKYISGPLCYVINLSIKSCTVPSLWKIAKIVPIYKSGNANLLGNHRPISVLPVLSKLIEKAVHKQLLDYLEGNNLLNNCQYGFRKHRRGSTKLAATLLCDNIRRELDSGKFVEAVYIDLSKAFDTIGHGILLNKLESYGVMGNELTWFTDYLFNRNQIVEINNVHSDMEPIFCGVPQDPILGPLLFIVFFNDIADRIQHSNVITYADDTVVYYSSNDEYVYLGNTVDSHLLMNTNFDCAYKKTSGRLRLLQNVRKYLTVDAALKIFRMIILPILTYSTVKMTITEIQKEKLTSLQKRAKSIIDVIECEFCLLVKRCLEQEIHNPIFDEYFTMISHEKGTRNNNCMLRLPRVKLETKSGKISNSHKIEYQNSFEPKARVVLRKMEEYLQFLPSPQPTLE</sequence>
<feature type="non-terminal residue" evidence="1">
    <location>
        <position position="622"/>
    </location>
</feature>
<dbReference type="EMBL" id="CACRXK020000377">
    <property type="protein sequence ID" value="CAB3981342.1"/>
    <property type="molecule type" value="Genomic_DNA"/>
</dbReference>
<proteinExistence type="predicted"/>
<organism evidence="1 2">
    <name type="scientific">Paramuricea clavata</name>
    <name type="common">Red gorgonian</name>
    <name type="synonym">Violescent sea-whip</name>
    <dbReference type="NCBI Taxonomy" id="317549"/>
    <lineage>
        <taxon>Eukaryota</taxon>
        <taxon>Metazoa</taxon>
        <taxon>Cnidaria</taxon>
        <taxon>Anthozoa</taxon>
        <taxon>Octocorallia</taxon>
        <taxon>Malacalcyonacea</taxon>
        <taxon>Plexauridae</taxon>
        <taxon>Paramuricea</taxon>
    </lineage>
</organism>
<keyword evidence="2" id="KW-1185">Reference proteome</keyword>
<dbReference type="OrthoDB" id="445826at2759"/>
<evidence type="ECO:0000313" key="1">
    <source>
        <dbReference type="EMBL" id="CAB3981342.1"/>
    </source>
</evidence>